<keyword evidence="2" id="KW-1133">Transmembrane helix</keyword>
<keyword evidence="2" id="KW-0812">Transmembrane</keyword>
<sequence length="293" mass="30925">MAVALALGLTAAPGIAAASSPSPSPSATPLWAMPQTGDLLAAFTRSEYDEQDGTPQQVPSPDQPGAQAVQFTVPGGGQRSEMRPRIPWLHEGDVQYYTYVARLPDAFPTEADTWQLLMQWHQTSDSGSPPIAVEVRNNRLMLATEGSDLQDIGPIAAGDRIDLTLRIAFSRDADQGSIDIWRDGDHVLPGYRPSGGTLVDDGSYMKVGIYRDTSIEETGRLSLEDLRAGPTLASVRSPDSASSRIPADSDPTGAPGGSGSSSSGDTLTWVAGGLLVVVVALAVVSLRRRRTSA</sequence>
<organism evidence="4 5">
    <name type="scientific">Actinomycetospora chlora</name>
    <dbReference type="NCBI Taxonomy" id="663608"/>
    <lineage>
        <taxon>Bacteria</taxon>
        <taxon>Bacillati</taxon>
        <taxon>Actinomycetota</taxon>
        <taxon>Actinomycetes</taxon>
        <taxon>Pseudonocardiales</taxon>
        <taxon>Pseudonocardiaceae</taxon>
        <taxon>Actinomycetospora</taxon>
    </lineage>
</organism>
<evidence type="ECO:0008006" key="6">
    <source>
        <dbReference type="Google" id="ProtNLM"/>
    </source>
</evidence>
<protein>
    <recommendedName>
        <fullName evidence="6">Polysaccharide lyase-like protein</fullName>
    </recommendedName>
</protein>
<evidence type="ECO:0000313" key="4">
    <source>
        <dbReference type="EMBL" id="GAA4772079.1"/>
    </source>
</evidence>
<dbReference type="EMBL" id="BAABHO010000001">
    <property type="protein sequence ID" value="GAA4772079.1"/>
    <property type="molecule type" value="Genomic_DNA"/>
</dbReference>
<keyword evidence="2" id="KW-0472">Membrane</keyword>
<name>A0ABP9A3K7_9PSEU</name>
<dbReference type="Proteomes" id="UP001500928">
    <property type="component" value="Unassembled WGS sequence"/>
</dbReference>
<feature type="region of interest" description="Disordered" evidence="1">
    <location>
        <begin position="232"/>
        <end position="263"/>
    </location>
</feature>
<feature type="region of interest" description="Disordered" evidence="1">
    <location>
        <begin position="47"/>
        <end position="81"/>
    </location>
</feature>
<evidence type="ECO:0000256" key="3">
    <source>
        <dbReference type="SAM" id="SignalP"/>
    </source>
</evidence>
<keyword evidence="5" id="KW-1185">Reference proteome</keyword>
<feature type="chain" id="PRO_5046102279" description="Polysaccharide lyase-like protein" evidence="3">
    <location>
        <begin position="19"/>
        <end position="293"/>
    </location>
</feature>
<feature type="transmembrane region" description="Helical" evidence="2">
    <location>
        <begin position="267"/>
        <end position="286"/>
    </location>
</feature>
<dbReference type="Pfam" id="PF14099">
    <property type="entry name" value="Polysacc_lyase"/>
    <property type="match status" value="1"/>
</dbReference>
<keyword evidence="3" id="KW-0732">Signal</keyword>
<reference evidence="5" key="1">
    <citation type="journal article" date="2019" name="Int. J. Syst. Evol. Microbiol.">
        <title>The Global Catalogue of Microorganisms (GCM) 10K type strain sequencing project: providing services to taxonomists for standard genome sequencing and annotation.</title>
        <authorList>
            <consortium name="The Broad Institute Genomics Platform"/>
            <consortium name="The Broad Institute Genome Sequencing Center for Infectious Disease"/>
            <person name="Wu L."/>
            <person name="Ma J."/>
        </authorList>
    </citation>
    <scope>NUCLEOTIDE SEQUENCE [LARGE SCALE GENOMIC DNA]</scope>
    <source>
        <strain evidence="5">JCM 17979</strain>
    </source>
</reference>
<gene>
    <name evidence="4" type="ORF">GCM10023200_00490</name>
</gene>
<evidence type="ECO:0000256" key="2">
    <source>
        <dbReference type="SAM" id="Phobius"/>
    </source>
</evidence>
<comment type="caution">
    <text evidence="4">The sequence shown here is derived from an EMBL/GenBank/DDBJ whole genome shotgun (WGS) entry which is preliminary data.</text>
</comment>
<accession>A0ABP9A3K7</accession>
<evidence type="ECO:0000313" key="5">
    <source>
        <dbReference type="Proteomes" id="UP001500928"/>
    </source>
</evidence>
<dbReference type="Gene3D" id="2.60.120.200">
    <property type="match status" value="1"/>
</dbReference>
<dbReference type="InterPro" id="IPR025975">
    <property type="entry name" value="Polysacc_lyase"/>
</dbReference>
<feature type="signal peptide" evidence="3">
    <location>
        <begin position="1"/>
        <end position="18"/>
    </location>
</feature>
<evidence type="ECO:0000256" key="1">
    <source>
        <dbReference type="SAM" id="MobiDB-lite"/>
    </source>
</evidence>
<proteinExistence type="predicted"/>